<reference evidence="2 3" key="1">
    <citation type="submission" date="2016-10" db="EMBL/GenBank/DDBJ databases">
        <authorList>
            <person name="de Groot N.N."/>
        </authorList>
    </citation>
    <scope>NUCLEOTIDE SEQUENCE [LARGE SCALE GENOMIC DNA]</scope>
    <source>
        <strain evidence="2 3">DSM 1041</strain>
    </source>
</reference>
<gene>
    <name evidence="2" type="ORF">SAMN04244579_04055</name>
</gene>
<dbReference type="GO" id="GO:0006793">
    <property type="term" value="P:phosphorus metabolic process"/>
    <property type="evidence" value="ECO:0007669"/>
    <property type="project" value="UniProtKB-ARBA"/>
</dbReference>
<dbReference type="STRING" id="170623.SAMN04244579_04055"/>
<evidence type="ECO:0000313" key="2">
    <source>
        <dbReference type="EMBL" id="SEJ35620.1"/>
    </source>
</evidence>
<organism evidence="2 3">
    <name type="scientific">Azotobacter beijerinckii</name>
    <dbReference type="NCBI Taxonomy" id="170623"/>
    <lineage>
        <taxon>Bacteria</taxon>
        <taxon>Pseudomonadati</taxon>
        <taxon>Pseudomonadota</taxon>
        <taxon>Gammaproteobacteria</taxon>
        <taxon>Pseudomonadales</taxon>
        <taxon>Pseudomonadaceae</taxon>
        <taxon>Azotobacter</taxon>
    </lineage>
</organism>
<dbReference type="InterPro" id="IPR001736">
    <property type="entry name" value="PLipase_D/transphosphatidylase"/>
</dbReference>
<dbReference type="SUPFAM" id="SSF56024">
    <property type="entry name" value="Phospholipase D/nuclease"/>
    <property type="match status" value="1"/>
</dbReference>
<proteinExistence type="predicted"/>
<dbReference type="GO" id="GO:0003824">
    <property type="term" value="F:catalytic activity"/>
    <property type="evidence" value="ECO:0007669"/>
    <property type="project" value="InterPro"/>
</dbReference>
<sequence length="260" mass="29271">MRTLDDLHAKVMLGDNGAVVGSANFSSNGLGLEGDECSGWREAGLFTNDAAQLAIVQAWFDGIWDAARQISEEALQQAESNWEKRRNARPQKNIGDSLLEQDIVTLKDRPIYLAIFREYAGERAVQVYEEVKQSLTHSPRPDVDEQKMDFFADWPETSDSPLPNKGSIITVYYGPRQGVEVQNILRRIPELDSTYEGEEGEDSPGTVQILVREESACGWTLSPKDKKDLARRLKPWLSTLDFSDGARCIPLYEFLSQENQ</sequence>
<evidence type="ECO:0000313" key="3">
    <source>
        <dbReference type="Proteomes" id="UP000199005"/>
    </source>
</evidence>
<dbReference type="Gene3D" id="3.30.870.10">
    <property type="entry name" value="Endonuclease Chain A"/>
    <property type="match status" value="1"/>
</dbReference>
<accession>A0A1H6YEK8</accession>
<evidence type="ECO:0000259" key="1">
    <source>
        <dbReference type="PROSITE" id="PS50035"/>
    </source>
</evidence>
<dbReference type="PROSITE" id="PS50035">
    <property type="entry name" value="PLD"/>
    <property type="match status" value="1"/>
</dbReference>
<feature type="domain" description="PLD phosphodiesterase" evidence="1">
    <location>
        <begin position="3"/>
        <end position="29"/>
    </location>
</feature>
<dbReference type="Proteomes" id="UP000199005">
    <property type="component" value="Unassembled WGS sequence"/>
</dbReference>
<name>A0A1H6YEK8_9GAMM</name>
<protein>
    <recommendedName>
        <fullName evidence="1">PLD phosphodiesterase domain-containing protein</fullName>
    </recommendedName>
</protein>
<dbReference type="AlphaFoldDB" id="A0A1H6YEK8"/>
<dbReference type="EMBL" id="FNYO01000078">
    <property type="protein sequence ID" value="SEJ35620.1"/>
    <property type="molecule type" value="Genomic_DNA"/>
</dbReference>